<gene>
    <name evidence="1" type="ORF">METZ01_LOCUS476934</name>
</gene>
<reference evidence="1" key="1">
    <citation type="submission" date="2018-05" db="EMBL/GenBank/DDBJ databases">
        <authorList>
            <person name="Lanie J.A."/>
            <person name="Ng W.-L."/>
            <person name="Kazmierczak K.M."/>
            <person name="Andrzejewski T.M."/>
            <person name="Davidsen T.M."/>
            <person name="Wayne K.J."/>
            <person name="Tettelin H."/>
            <person name="Glass J.I."/>
            <person name="Rusch D."/>
            <person name="Podicherti R."/>
            <person name="Tsui H.-C.T."/>
            <person name="Winkler M.E."/>
        </authorList>
    </citation>
    <scope>NUCLEOTIDE SEQUENCE</scope>
</reference>
<protein>
    <submittedName>
        <fullName evidence="1">Uncharacterized protein</fullName>
    </submittedName>
</protein>
<organism evidence="1">
    <name type="scientific">marine metagenome</name>
    <dbReference type="NCBI Taxonomy" id="408172"/>
    <lineage>
        <taxon>unclassified sequences</taxon>
        <taxon>metagenomes</taxon>
        <taxon>ecological metagenomes</taxon>
    </lineage>
</organism>
<evidence type="ECO:0000313" key="1">
    <source>
        <dbReference type="EMBL" id="SVE24080.1"/>
    </source>
</evidence>
<accession>A0A383BW81</accession>
<dbReference type="AlphaFoldDB" id="A0A383BW81"/>
<name>A0A383BW81_9ZZZZ</name>
<proteinExistence type="predicted"/>
<sequence>MCRRPCRRIGFDVDHGNHPLIYLGLGTDQSRLNFTRFLNVFTVATQGLSHLVVSCVAQIPAWFVLVRVSCPPAVQTDYHQ</sequence>
<dbReference type="EMBL" id="UINC01203698">
    <property type="protein sequence ID" value="SVE24080.1"/>
    <property type="molecule type" value="Genomic_DNA"/>
</dbReference>